<dbReference type="PROSITE" id="PS51504">
    <property type="entry name" value="H15"/>
    <property type="match status" value="1"/>
</dbReference>
<organism evidence="9 10">
    <name type="scientific">Perilla frutescens var. hirtella</name>
    <name type="common">Perilla citriodora</name>
    <name type="synonym">Perilla setoyensis</name>
    <dbReference type="NCBI Taxonomy" id="608512"/>
    <lineage>
        <taxon>Eukaryota</taxon>
        <taxon>Viridiplantae</taxon>
        <taxon>Streptophyta</taxon>
        <taxon>Embryophyta</taxon>
        <taxon>Tracheophyta</taxon>
        <taxon>Spermatophyta</taxon>
        <taxon>Magnoliopsida</taxon>
        <taxon>eudicotyledons</taxon>
        <taxon>Gunneridae</taxon>
        <taxon>Pentapetalae</taxon>
        <taxon>asterids</taxon>
        <taxon>lamiids</taxon>
        <taxon>Lamiales</taxon>
        <taxon>Lamiaceae</taxon>
        <taxon>Nepetoideae</taxon>
        <taxon>Elsholtzieae</taxon>
        <taxon>Perilla</taxon>
    </lineage>
</organism>
<proteinExistence type="inferred from homology"/>
<dbReference type="GO" id="GO:0003690">
    <property type="term" value="F:double-stranded DNA binding"/>
    <property type="evidence" value="ECO:0007669"/>
    <property type="project" value="TreeGrafter"/>
</dbReference>
<keyword evidence="5 6" id="KW-0539">Nucleus</keyword>
<dbReference type="GO" id="GO:0006334">
    <property type="term" value="P:nucleosome assembly"/>
    <property type="evidence" value="ECO:0007669"/>
    <property type="project" value="InterPro"/>
</dbReference>
<dbReference type="Proteomes" id="UP001190926">
    <property type="component" value="Unassembled WGS sequence"/>
</dbReference>
<comment type="similarity">
    <text evidence="6">Belongs to the histone H1/H5 family.</text>
</comment>
<dbReference type="CDD" id="cd00073">
    <property type="entry name" value="H15"/>
    <property type="match status" value="1"/>
</dbReference>
<reference evidence="9 10" key="1">
    <citation type="journal article" date="2021" name="Nat. Commun.">
        <title>Incipient diploidization of the medicinal plant Perilla within 10,000 years.</title>
        <authorList>
            <person name="Zhang Y."/>
            <person name="Shen Q."/>
            <person name="Leng L."/>
            <person name="Zhang D."/>
            <person name="Chen S."/>
            <person name="Shi Y."/>
            <person name="Ning Z."/>
            <person name="Chen S."/>
        </authorList>
    </citation>
    <scope>NUCLEOTIDE SEQUENCE [LARGE SCALE GENOMIC DNA]</scope>
    <source>
        <strain evidence="10">cv. PC099</strain>
    </source>
</reference>
<sequence>MVNAKKDSTKKNDNSSPSSLHPPYFQMISEAITTMKDRSGSSQPAIAKFMEVNYVKMLPPNFKKILSIQLKRFVKSEKLVKVKNSYKIAVAEKVKKTADADIVQKRLQSKKETVEKQSAKKVVEKAKRTKRLSQLKTPEALKKTKTAAKMGGEKVKKKAATPAKRKLGGKTMGLSPPAKKAKKK</sequence>
<evidence type="ECO:0000313" key="9">
    <source>
        <dbReference type="EMBL" id="KAH6823371.1"/>
    </source>
</evidence>
<name>A0AAD4IYB2_PERFH</name>
<protein>
    <submittedName>
        <fullName evidence="9">Winged-helix DNA-binding transcription factor family protein</fullName>
    </submittedName>
</protein>
<feature type="compositionally biased region" description="Basic residues" evidence="7">
    <location>
        <begin position="155"/>
        <end position="168"/>
    </location>
</feature>
<feature type="domain" description="H15" evidence="8">
    <location>
        <begin position="20"/>
        <end position="90"/>
    </location>
</feature>
<accession>A0AAD4IYB2</accession>
<feature type="compositionally biased region" description="Basic and acidic residues" evidence="7">
    <location>
        <begin position="1"/>
        <end position="13"/>
    </location>
</feature>
<dbReference type="InterPro" id="IPR036388">
    <property type="entry name" value="WH-like_DNA-bd_sf"/>
</dbReference>
<dbReference type="GO" id="GO:0030261">
    <property type="term" value="P:chromosome condensation"/>
    <property type="evidence" value="ECO:0007669"/>
    <property type="project" value="TreeGrafter"/>
</dbReference>
<evidence type="ECO:0000313" key="10">
    <source>
        <dbReference type="Proteomes" id="UP001190926"/>
    </source>
</evidence>
<dbReference type="PANTHER" id="PTHR11467">
    <property type="entry name" value="HISTONE H1"/>
    <property type="match status" value="1"/>
</dbReference>
<dbReference type="PRINTS" id="PR00624">
    <property type="entry name" value="HISTONEH5"/>
</dbReference>
<dbReference type="Pfam" id="PF00538">
    <property type="entry name" value="Linker_histone"/>
    <property type="match status" value="1"/>
</dbReference>
<comment type="subcellular location">
    <subcellularLocation>
        <location evidence="2">Chromosome</location>
    </subcellularLocation>
    <subcellularLocation>
        <location evidence="1 6">Nucleus</location>
    </subcellularLocation>
</comment>
<dbReference type="InterPro" id="IPR036390">
    <property type="entry name" value="WH_DNA-bd_sf"/>
</dbReference>
<dbReference type="SUPFAM" id="SSF46785">
    <property type="entry name" value="Winged helix' DNA-binding domain"/>
    <property type="match status" value="1"/>
</dbReference>
<evidence type="ECO:0000256" key="7">
    <source>
        <dbReference type="SAM" id="MobiDB-lite"/>
    </source>
</evidence>
<dbReference type="InterPro" id="IPR005818">
    <property type="entry name" value="Histone_H1/H5_H15"/>
</dbReference>
<evidence type="ECO:0000256" key="6">
    <source>
        <dbReference type="RuleBase" id="RU003894"/>
    </source>
</evidence>
<feature type="compositionally biased region" description="Basic and acidic residues" evidence="7">
    <location>
        <begin position="112"/>
        <end position="126"/>
    </location>
</feature>
<dbReference type="GO" id="GO:0031492">
    <property type="term" value="F:nucleosomal DNA binding"/>
    <property type="evidence" value="ECO:0007669"/>
    <property type="project" value="TreeGrafter"/>
</dbReference>
<evidence type="ECO:0000256" key="3">
    <source>
        <dbReference type="ARBA" id="ARBA00022454"/>
    </source>
</evidence>
<feature type="region of interest" description="Disordered" evidence="7">
    <location>
        <begin position="1"/>
        <end position="23"/>
    </location>
</feature>
<gene>
    <name evidence="9" type="ORF">C2S53_004991</name>
</gene>
<evidence type="ECO:0000256" key="4">
    <source>
        <dbReference type="ARBA" id="ARBA00023125"/>
    </source>
</evidence>
<dbReference type="InterPro" id="IPR005819">
    <property type="entry name" value="H1/H5"/>
</dbReference>
<dbReference type="GO" id="GO:0045910">
    <property type="term" value="P:negative regulation of DNA recombination"/>
    <property type="evidence" value="ECO:0007669"/>
    <property type="project" value="TreeGrafter"/>
</dbReference>
<comment type="caution">
    <text evidence="9">The sequence shown here is derived from an EMBL/GenBank/DDBJ whole genome shotgun (WGS) entry which is preliminary data.</text>
</comment>
<evidence type="ECO:0000256" key="5">
    <source>
        <dbReference type="ARBA" id="ARBA00023242"/>
    </source>
</evidence>
<dbReference type="EMBL" id="SDAM02000943">
    <property type="protein sequence ID" value="KAH6823371.1"/>
    <property type="molecule type" value="Genomic_DNA"/>
</dbReference>
<dbReference type="GO" id="GO:0030527">
    <property type="term" value="F:structural constituent of chromatin"/>
    <property type="evidence" value="ECO:0007669"/>
    <property type="project" value="InterPro"/>
</dbReference>
<keyword evidence="4 6" id="KW-0238">DNA-binding</keyword>
<dbReference type="PANTHER" id="PTHR11467:SF130">
    <property type="entry name" value="HISTONE H1-LIKE ISOFORM X1"/>
    <property type="match status" value="1"/>
</dbReference>
<evidence type="ECO:0000259" key="8">
    <source>
        <dbReference type="PROSITE" id="PS51504"/>
    </source>
</evidence>
<evidence type="ECO:0000256" key="1">
    <source>
        <dbReference type="ARBA" id="ARBA00004123"/>
    </source>
</evidence>
<dbReference type="Gene3D" id="1.10.10.10">
    <property type="entry name" value="Winged helix-like DNA-binding domain superfamily/Winged helix DNA-binding domain"/>
    <property type="match status" value="1"/>
</dbReference>
<keyword evidence="3 6" id="KW-0158">Chromosome</keyword>
<keyword evidence="10" id="KW-1185">Reference proteome</keyword>
<dbReference type="GO" id="GO:0005634">
    <property type="term" value="C:nucleus"/>
    <property type="evidence" value="ECO:0007669"/>
    <property type="project" value="UniProtKB-SubCell"/>
</dbReference>
<evidence type="ECO:0000256" key="2">
    <source>
        <dbReference type="ARBA" id="ARBA00004286"/>
    </source>
</evidence>
<dbReference type="SMART" id="SM00526">
    <property type="entry name" value="H15"/>
    <property type="match status" value="1"/>
</dbReference>
<dbReference type="AlphaFoldDB" id="A0AAD4IYB2"/>
<feature type="region of interest" description="Disordered" evidence="7">
    <location>
        <begin position="112"/>
        <end position="184"/>
    </location>
</feature>
<dbReference type="GO" id="GO:0000786">
    <property type="term" value="C:nucleosome"/>
    <property type="evidence" value="ECO:0007669"/>
    <property type="project" value="InterPro"/>
</dbReference>